<proteinExistence type="predicted"/>
<organism evidence="2 3">
    <name type="scientific">Staphylococcus saccharolyticus</name>
    <dbReference type="NCBI Taxonomy" id="33028"/>
    <lineage>
        <taxon>Bacteria</taxon>
        <taxon>Bacillati</taxon>
        <taxon>Bacillota</taxon>
        <taxon>Bacilli</taxon>
        <taxon>Bacillales</taxon>
        <taxon>Staphylococcaceae</taxon>
        <taxon>Staphylococcus</taxon>
    </lineage>
</organism>
<feature type="domain" description="DUF1659" evidence="1">
    <location>
        <begin position="10"/>
        <end position="68"/>
    </location>
</feature>
<dbReference type="EMBL" id="UHDZ01000001">
    <property type="protein sequence ID" value="SUM73930.1"/>
    <property type="molecule type" value="Genomic_DNA"/>
</dbReference>
<gene>
    <name evidence="2" type="ORF">NCTC11807_02366</name>
</gene>
<protein>
    <recommendedName>
        <fullName evidence="1">DUF1659 domain-containing protein</fullName>
    </recommendedName>
</protein>
<evidence type="ECO:0000313" key="2">
    <source>
        <dbReference type="EMBL" id="SUM73930.1"/>
    </source>
</evidence>
<accession>A0A380H8Q3</accession>
<dbReference type="RefSeq" id="WP_115313899.1">
    <property type="nucleotide sequence ID" value="NZ_CP066042.1"/>
</dbReference>
<sequence>MNEVNQVTVIFTQVEHNSEGKAVEHKRRFTNLNPVLTHDQIRTFRSIIERITGENYDKVEVVKTESLI</sequence>
<dbReference type="AlphaFoldDB" id="A0A380H8Q3"/>
<name>A0A380H8Q3_9STAP</name>
<evidence type="ECO:0000259" key="1">
    <source>
        <dbReference type="Pfam" id="PF07872"/>
    </source>
</evidence>
<reference evidence="2 3" key="1">
    <citation type="submission" date="2018-06" db="EMBL/GenBank/DDBJ databases">
        <authorList>
            <consortium name="Pathogen Informatics"/>
            <person name="Doyle S."/>
        </authorList>
    </citation>
    <scope>NUCLEOTIDE SEQUENCE [LARGE SCALE GENOMIC DNA]</scope>
    <source>
        <strain evidence="2 3">NCTC11807</strain>
    </source>
</reference>
<dbReference type="Pfam" id="PF07872">
    <property type="entry name" value="DUF1659"/>
    <property type="match status" value="1"/>
</dbReference>
<dbReference type="InterPro" id="IPR012454">
    <property type="entry name" value="DUF1659"/>
</dbReference>
<keyword evidence="3" id="KW-1185">Reference proteome</keyword>
<dbReference type="GeneID" id="63935713"/>
<evidence type="ECO:0000313" key="3">
    <source>
        <dbReference type="Proteomes" id="UP000255425"/>
    </source>
</evidence>
<dbReference type="Proteomes" id="UP000255425">
    <property type="component" value="Unassembled WGS sequence"/>
</dbReference>